<feature type="region of interest" description="Disordered" evidence="5">
    <location>
        <begin position="422"/>
        <end position="471"/>
    </location>
</feature>
<dbReference type="Proteomes" id="UP000807342">
    <property type="component" value="Unassembled WGS sequence"/>
</dbReference>
<evidence type="ECO:0000256" key="2">
    <source>
        <dbReference type="ARBA" id="ARBA00022692"/>
    </source>
</evidence>
<dbReference type="SUPFAM" id="SSF81321">
    <property type="entry name" value="Family A G protein-coupled receptor-like"/>
    <property type="match status" value="1"/>
</dbReference>
<feature type="region of interest" description="Disordered" evidence="5">
    <location>
        <begin position="534"/>
        <end position="600"/>
    </location>
</feature>
<dbReference type="GO" id="GO:0004930">
    <property type="term" value="F:G protein-coupled receptor activity"/>
    <property type="evidence" value="ECO:0007669"/>
    <property type="project" value="TreeGrafter"/>
</dbReference>
<dbReference type="GO" id="GO:0007189">
    <property type="term" value="P:adenylate cyclase-activating G protein-coupled receptor signaling pathway"/>
    <property type="evidence" value="ECO:0007669"/>
    <property type="project" value="TreeGrafter"/>
</dbReference>
<evidence type="ECO:0000256" key="4">
    <source>
        <dbReference type="ARBA" id="ARBA00023136"/>
    </source>
</evidence>
<feature type="compositionally biased region" description="Pro residues" evidence="5">
    <location>
        <begin position="554"/>
        <end position="567"/>
    </location>
</feature>
<feature type="transmembrane region" description="Helical" evidence="6">
    <location>
        <begin position="187"/>
        <end position="212"/>
    </location>
</feature>
<dbReference type="PANTHER" id="PTHR23112">
    <property type="entry name" value="G PROTEIN-COUPLED RECEPTOR 157-RELATED"/>
    <property type="match status" value="1"/>
</dbReference>
<dbReference type="GO" id="GO:0005886">
    <property type="term" value="C:plasma membrane"/>
    <property type="evidence" value="ECO:0007669"/>
    <property type="project" value="TreeGrafter"/>
</dbReference>
<evidence type="ECO:0000256" key="5">
    <source>
        <dbReference type="SAM" id="MobiDB-lite"/>
    </source>
</evidence>
<feature type="compositionally biased region" description="Low complexity" evidence="5">
    <location>
        <begin position="450"/>
        <end position="471"/>
    </location>
</feature>
<name>A0A9P5XL77_9AGAR</name>
<evidence type="ECO:0000313" key="8">
    <source>
        <dbReference type="Proteomes" id="UP000807342"/>
    </source>
</evidence>
<feature type="transmembrane region" description="Helical" evidence="6">
    <location>
        <begin position="109"/>
        <end position="130"/>
    </location>
</feature>
<feature type="transmembrane region" description="Helical" evidence="6">
    <location>
        <begin position="276"/>
        <end position="300"/>
    </location>
</feature>
<feature type="transmembrane region" description="Helical" evidence="6">
    <location>
        <begin position="250"/>
        <end position="270"/>
    </location>
</feature>
<sequence length="600" mass="65114">MAGEEFVPIPQSQYAGTVAVNVFAILSAVALLSVALRIIWIALSRLWRTGVSKSRVCVFFHTQLGNYAACLLLGDVMTSTAGLMGLPWLLKKGITDGAMCRSQAFIMQVGNWASAYFTVAMAVHTFNSLVMKKKQSILISFPTMLIGWAIAGIAASVPFVLHQTGGDIYGPAGLSCGVRDIFPKLQFIFHLLPIFIASLLSAFLYSVIFLALRGTLVIKGGIKLTLGPNGRWDGDENYHRFVARVARSMLWYPIVYIALLVPYSIMRLLVISGFSIVWEAIVFAYVCWFLLGVVNVLLLYNTFRVLGPVFDGRSSANSTRKTMDSFGPTGYFLDKDGPYDGFRRTTFQAQVDQYRFPVPLYQTPTLGHSSKSPSQASDRSLLPLYHERNTSDNSIPSLGRPITPVDELQKMLAMPLPAAQKPLVMGRQSQQSQLSLDTSMRSLPAPPRRNVSPSSLSALSTNSSPVTSSGSSIITLEGVWTAVVPSATQQLTRPPSALSEEQMSHRGSQSWSEDQPALNQPALSAVASTFPSPAPLRPLLLSSSSSSPVTSPQSPSPPPPSYSPPHSPNYRPLLLSRGASASSITPGLYRPPVTPVPRAF</sequence>
<comment type="caution">
    <text evidence="7">The sequence shown here is derived from an EMBL/GenBank/DDBJ whole genome shotgun (WGS) entry which is preliminary data.</text>
</comment>
<feature type="transmembrane region" description="Helical" evidence="6">
    <location>
        <begin position="20"/>
        <end position="43"/>
    </location>
</feature>
<dbReference type="AlphaFoldDB" id="A0A9P5XL77"/>
<comment type="subcellular location">
    <subcellularLocation>
        <location evidence="1">Membrane</location>
        <topology evidence="1">Multi-pass membrane protein</topology>
    </subcellularLocation>
</comment>
<keyword evidence="2 6" id="KW-0812">Transmembrane</keyword>
<feature type="region of interest" description="Disordered" evidence="5">
    <location>
        <begin position="491"/>
        <end position="519"/>
    </location>
</feature>
<accession>A0A9P5XL77</accession>
<dbReference type="Gene3D" id="1.20.1070.10">
    <property type="entry name" value="Rhodopsin 7-helix transmembrane proteins"/>
    <property type="match status" value="1"/>
</dbReference>
<dbReference type="OrthoDB" id="100006at2759"/>
<feature type="compositionally biased region" description="Low complexity" evidence="5">
    <location>
        <begin position="537"/>
        <end position="553"/>
    </location>
</feature>
<dbReference type="EMBL" id="MU151061">
    <property type="protein sequence ID" value="KAF9453453.1"/>
    <property type="molecule type" value="Genomic_DNA"/>
</dbReference>
<evidence type="ECO:0008006" key="9">
    <source>
        <dbReference type="Google" id="ProtNLM"/>
    </source>
</evidence>
<gene>
    <name evidence="7" type="ORF">P691DRAFT_800720</name>
</gene>
<organism evidence="7 8">
    <name type="scientific">Macrolepiota fuliginosa MF-IS2</name>
    <dbReference type="NCBI Taxonomy" id="1400762"/>
    <lineage>
        <taxon>Eukaryota</taxon>
        <taxon>Fungi</taxon>
        <taxon>Dikarya</taxon>
        <taxon>Basidiomycota</taxon>
        <taxon>Agaricomycotina</taxon>
        <taxon>Agaricomycetes</taxon>
        <taxon>Agaricomycetidae</taxon>
        <taxon>Agaricales</taxon>
        <taxon>Agaricineae</taxon>
        <taxon>Agaricaceae</taxon>
        <taxon>Macrolepiota</taxon>
    </lineage>
</organism>
<evidence type="ECO:0000256" key="6">
    <source>
        <dbReference type="SAM" id="Phobius"/>
    </source>
</evidence>
<dbReference type="CDD" id="cd00637">
    <property type="entry name" value="7tm_classA_rhodopsin-like"/>
    <property type="match status" value="1"/>
</dbReference>
<feature type="transmembrane region" description="Helical" evidence="6">
    <location>
        <begin position="64"/>
        <end position="89"/>
    </location>
</feature>
<evidence type="ECO:0000313" key="7">
    <source>
        <dbReference type="EMBL" id="KAF9453453.1"/>
    </source>
</evidence>
<keyword evidence="8" id="KW-1185">Reference proteome</keyword>
<feature type="transmembrane region" description="Helical" evidence="6">
    <location>
        <begin position="137"/>
        <end position="161"/>
    </location>
</feature>
<keyword evidence="3 6" id="KW-1133">Transmembrane helix</keyword>
<proteinExistence type="predicted"/>
<keyword evidence="4 6" id="KW-0472">Membrane</keyword>
<protein>
    <recommendedName>
        <fullName evidence="9">G-protein coupled receptors family 2 profile 2 domain-containing protein</fullName>
    </recommendedName>
</protein>
<reference evidence="7" key="1">
    <citation type="submission" date="2020-11" db="EMBL/GenBank/DDBJ databases">
        <authorList>
            <consortium name="DOE Joint Genome Institute"/>
            <person name="Ahrendt S."/>
            <person name="Riley R."/>
            <person name="Andreopoulos W."/>
            <person name="Labutti K."/>
            <person name="Pangilinan J."/>
            <person name="Ruiz-Duenas F.J."/>
            <person name="Barrasa J.M."/>
            <person name="Sanchez-Garcia M."/>
            <person name="Camarero S."/>
            <person name="Miyauchi S."/>
            <person name="Serrano A."/>
            <person name="Linde D."/>
            <person name="Babiker R."/>
            <person name="Drula E."/>
            <person name="Ayuso-Fernandez I."/>
            <person name="Pacheco R."/>
            <person name="Padilla G."/>
            <person name="Ferreira P."/>
            <person name="Barriuso J."/>
            <person name="Kellner H."/>
            <person name="Castanera R."/>
            <person name="Alfaro M."/>
            <person name="Ramirez L."/>
            <person name="Pisabarro A.G."/>
            <person name="Kuo A."/>
            <person name="Tritt A."/>
            <person name="Lipzen A."/>
            <person name="He G."/>
            <person name="Yan M."/>
            <person name="Ng V."/>
            <person name="Cullen D."/>
            <person name="Martin F."/>
            <person name="Rosso M.-N."/>
            <person name="Henrissat B."/>
            <person name="Hibbett D."/>
            <person name="Martinez A.T."/>
            <person name="Grigoriev I.V."/>
        </authorList>
    </citation>
    <scope>NUCLEOTIDE SEQUENCE</scope>
    <source>
        <strain evidence="7">MF-IS2</strain>
    </source>
</reference>
<evidence type="ECO:0000256" key="3">
    <source>
        <dbReference type="ARBA" id="ARBA00022989"/>
    </source>
</evidence>
<evidence type="ECO:0000256" key="1">
    <source>
        <dbReference type="ARBA" id="ARBA00004141"/>
    </source>
</evidence>
<dbReference type="PANTHER" id="PTHR23112:SF37">
    <property type="entry name" value="G PROTEIN-COUPLED RECEPTOR GPR1"/>
    <property type="match status" value="1"/>
</dbReference>